<dbReference type="EMBL" id="CAFZ01000154">
    <property type="protein sequence ID" value="CCA72244.1"/>
    <property type="molecule type" value="Genomic_DNA"/>
</dbReference>
<feature type="compositionally biased region" description="Basic and acidic residues" evidence="1">
    <location>
        <begin position="268"/>
        <end position="288"/>
    </location>
</feature>
<evidence type="ECO:0000313" key="3">
    <source>
        <dbReference type="Proteomes" id="UP000007148"/>
    </source>
</evidence>
<evidence type="ECO:0000313" key="2">
    <source>
        <dbReference type="EMBL" id="CCA72244.1"/>
    </source>
</evidence>
<feature type="compositionally biased region" description="Basic and acidic residues" evidence="1">
    <location>
        <begin position="324"/>
        <end position="337"/>
    </location>
</feature>
<organism evidence="2 3">
    <name type="scientific">Serendipita indica (strain DSM 11827)</name>
    <name type="common">Root endophyte fungus</name>
    <name type="synonym">Piriformospora indica</name>
    <dbReference type="NCBI Taxonomy" id="1109443"/>
    <lineage>
        <taxon>Eukaryota</taxon>
        <taxon>Fungi</taxon>
        <taxon>Dikarya</taxon>
        <taxon>Basidiomycota</taxon>
        <taxon>Agaricomycotina</taxon>
        <taxon>Agaricomycetes</taxon>
        <taxon>Sebacinales</taxon>
        <taxon>Serendipitaceae</taxon>
        <taxon>Serendipita</taxon>
    </lineage>
</organism>
<dbReference type="OrthoDB" id="3263538at2759"/>
<protein>
    <submittedName>
        <fullName evidence="2">Uncharacterized protein</fullName>
    </submittedName>
</protein>
<feature type="compositionally biased region" description="Low complexity" evidence="1">
    <location>
        <begin position="250"/>
        <end position="264"/>
    </location>
</feature>
<dbReference type="CDD" id="cd21037">
    <property type="entry name" value="MLKL_NTD"/>
    <property type="match status" value="1"/>
</dbReference>
<feature type="region of interest" description="Disordered" evidence="1">
    <location>
        <begin position="220"/>
        <end position="239"/>
    </location>
</feature>
<feature type="region of interest" description="Disordered" evidence="1">
    <location>
        <begin position="1"/>
        <end position="23"/>
    </location>
</feature>
<sequence>MASTSSSTPAASGSAVAAGKQRQTGDQQVAEILHQADELVEKIKQTASNVTTCQAQIDQVFGRCNSLVEALRIDSKSMDIARVKEAAQNVEETLKYLQKHMLRFAIYGRPKAFVNREEIAAFFEEFNINMDKVLKSFAVTPHPDVEDWESEYYQAKVEDESDAFEQLDSIVTSESDMKIIMELGEDAVTSLKRACKGAIEDPNVTAESRKMLQLAMESLQSRSLTDPNIVHPTSPPTHTRTIANLRAQDSQRPSSSSRPHSSTSLVQDAHETPAARAKREEAERERAMADGAIYDETPLPRWEPRRPPPGRGPGSIDGTTDTAQRLEHLAVSDRPMEDVPDDLPPSYQPPKYSA</sequence>
<dbReference type="InterPro" id="IPR059179">
    <property type="entry name" value="MLKL-like_MCAfunc"/>
</dbReference>
<gene>
    <name evidence="2" type="ORF">PIIN_06178</name>
</gene>
<dbReference type="Gene3D" id="1.20.930.20">
    <property type="entry name" value="Adaptor protein Cbl, N-terminal domain"/>
    <property type="match status" value="1"/>
</dbReference>
<feature type="region of interest" description="Disordered" evidence="1">
    <location>
        <begin position="247"/>
        <end position="354"/>
    </location>
</feature>
<dbReference type="InParanoid" id="G4TLP8"/>
<keyword evidence="3" id="KW-1185">Reference proteome</keyword>
<dbReference type="GO" id="GO:0007166">
    <property type="term" value="P:cell surface receptor signaling pathway"/>
    <property type="evidence" value="ECO:0007669"/>
    <property type="project" value="InterPro"/>
</dbReference>
<accession>G4TLP8</accession>
<feature type="compositionally biased region" description="Low complexity" evidence="1">
    <location>
        <begin position="1"/>
        <end position="19"/>
    </location>
</feature>
<reference evidence="2 3" key="1">
    <citation type="journal article" date="2011" name="PLoS Pathog.">
        <title>Endophytic Life Strategies Decoded by Genome and Transcriptome Analyses of the Mutualistic Root Symbiont Piriformospora indica.</title>
        <authorList>
            <person name="Zuccaro A."/>
            <person name="Lahrmann U."/>
            <person name="Guldener U."/>
            <person name="Langen G."/>
            <person name="Pfiffi S."/>
            <person name="Biedenkopf D."/>
            <person name="Wong P."/>
            <person name="Samans B."/>
            <person name="Grimm C."/>
            <person name="Basiewicz M."/>
            <person name="Murat C."/>
            <person name="Martin F."/>
            <person name="Kogel K.H."/>
        </authorList>
    </citation>
    <scope>NUCLEOTIDE SEQUENCE [LARGE SCALE GENOMIC DNA]</scope>
    <source>
        <strain evidence="2 3">DSM 11827</strain>
    </source>
</reference>
<dbReference type="Proteomes" id="UP000007148">
    <property type="component" value="Unassembled WGS sequence"/>
</dbReference>
<comment type="caution">
    <text evidence="2">The sequence shown here is derived from an EMBL/GenBank/DDBJ whole genome shotgun (WGS) entry which is preliminary data.</text>
</comment>
<proteinExistence type="predicted"/>
<name>G4TLP8_SERID</name>
<dbReference type="HOGENOM" id="CLU_783281_0_0_1"/>
<dbReference type="AlphaFoldDB" id="G4TLP8"/>
<evidence type="ECO:0000256" key="1">
    <source>
        <dbReference type="SAM" id="MobiDB-lite"/>
    </source>
</evidence>
<dbReference type="InterPro" id="IPR036537">
    <property type="entry name" value="Adaptor_Cbl_N_dom_sf"/>
</dbReference>